<dbReference type="GO" id="GO:0005886">
    <property type="term" value="C:plasma membrane"/>
    <property type="evidence" value="ECO:0007669"/>
    <property type="project" value="UniProtKB-SubCell"/>
</dbReference>
<feature type="transmembrane region" description="Helical" evidence="12">
    <location>
        <begin position="186"/>
        <end position="204"/>
    </location>
</feature>
<feature type="transmembrane region" description="Helical" evidence="12">
    <location>
        <begin position="87"/>
        <end position="105"/>
    </location>
</feature>
<dbReference type="GO" id="GO:0050380">
    <property type="term" value="F:undecaprenyl-diphosphatase activity"/>
    <property type="evidence" value="ECO:0007669"/>
    <property type="project" value="UniProtKB-EC"/>
</dbReference>
<reference evidence="13" key="1">
    <citation type="submission" date="2018-05" db="EMBL/GenBank/DDBJ databases">
        <authorList>
            <person name="Lanie J.A."/>
            <person name="Ng W.-L."/>
            <person name="Kazmierczak K.M."/>
            <person name="Andrzejewski T.M."/>
            <person name="Davidsen T.M."/>
            <person name="Wayne K.J."/>
            <person name="Tettelin H."/>
            <person name="Glass J.I."/>
            <person name="Rusch D."/>
            <person name="Podicherti R."/>
            <person name="Tsui H.-C.T."/>
            <person name="Winkler M.E."/>
        </authorList>
    </citation>
    <scope>NUCLEOTIDE SEQUENCE</scope>
</reference>
<feature type="transmembrane region" description="Helical" evidence="12">
    <location>
        <begin position="248"/>
        <end position="267"/>
    </location>
</feature>
<evidence type="ECO:0000256" key="8">
    <source>
        <dbReference type="ARBA" id="ARBA00022989"/>
    </source>
</evidence>
<protein>
    <recommendedName>
        <fullName evidence="4">Undecaprenyl-diphosphatase</fullName>
        <ecNumber evidence="3">3.6.1.27</ecNumber>
    </recommendedName>
    <alternativeName>
        <fullName evidence="10">Undecaprenyl pyrophosphate phosphatase</fullName>
    </alternativeName>
</protein>
<comment type="similarity">
    <text evidence="2">Belongs to the UppP family.</text>
</comment>
<dbReference type="PANTHER" id="PTHR30622">
    <property type="entry name" value="UNDECAPRENYL-DIPHOSPHATASE"/>
    <property type="match status" value="1"/>
</dbReference>
<dbReference type="HAMAP" id="MF_01006">
    <property type="entry name" value="Undec_diphosphatase"/>
    <property type="match status" value="1"/>
</dbReference>
<keyword evidence="7" id="KW-0378">Hydrolase</keyword>
<dbReference type="Pfam" id="PF02673">
    <property type="entry name" value="BacA"/>
    <property type="match status" value="1"/>
</dbReference>
<keyword evidence="8 12" id="KW-1133">Transmembrane helix</keyword>
<keyword evidence="5" id="KW-1003">Cell membrane</keyword>
<feature type="transmembrane region" description="Helical" evidence="12">
    <location>
        <begin position="216"/>
        <end position="236"/>
    </location>
</feature>
<feature type="transmembrane region" description="Helical" evidence="12">
    <location>
        <begin position="40"/>
        <end position="58"/>
    </location>
</feature>
<feature type="transmembrane region" description="Helical" evidence="12">
    <location>
        <begin position="117"/>
        <end position="134"/>
    </location>
</feature>
<gene>
    <name evidence="13" type="ORF">METZ01_LOCUS204920</name>
</gene>
<evidence type="ECO:0000256" key="2">
    <source>
        <dbReference type="ARBA" id="ARBA00010621"/>
    </source>
</evidence>
<sequence length="268" mass="29706">MEWWLAVLLGVLQGITEWLPVSSSGHLAIFQFYFEEEPPILFDIILHLGSLCVILYIMRDEIRQIVEAVPSFVTKFQSDNLRGNERMIAMIMVASFPTAVIGFTFDSTIIGDFYSEMHLVGGCLIFTGILVWFSKDYVGDKKIDDFPIKNALVIGFFQGLAILPGVSRSGSTIAISKILGMDPVKAARFSFLLFIPAIMGATLLKIGQIDETVAEVGALPLALGFLTSVVTSYFAVNALLELIRQQKFHYFTPYCLALGLILIFDSLN</sequence>
<evidence type="ECO:0000256" key="3">
    <source>
        <dbReference type="ARBA" id="ARBA00012374"/>
    </source>
</evidence>
<evidence type="ECO:0000256" key="1">
    <source>
        <dbReference type="ARBA" id="ARBA00004651"/>
    </source>
</evidence>
<keyword evidence="9 12" id="KW-0472">Membrane</keyword>
<dbReference type="InterPro" id="IPR003824">
    <property type="entry name" value="UppP"/>
</dbReference>
<evidence type="ECO:0000313" key="13">
    <source>
        <dbReference type="EMBL" id="SVB52066.1"/>
    </source>
</evidence>
<evidence type="ECO:0000256" key="4">
    <source>
        <dbReference type="ARBA" id="ARBA00021581"/>
    </source>
</evidence>
<dbReference type="EMBL" id="UINC01045374">
    <property type="protein sequence ID" value="SVB52066.1"/>
    <property type="molecule type" value="Genomic_DNA"/>
</dbReference>
<evidence type="ECO:0000256" key="5">
    <source>
        <dbReference type="ARBA" id="ARBA00022475"/>
    </source>
</evidence>
<dbReference type="PANTHER" id="PTHR30622:SF2">
    <property type="entry name" value="UNDECAPRENYL-DIPHOSPHATASE"/>
    <property type="match status" value="1"/>
</dbReference>
<organism evidence="13">
    <name type="scientific">marine metagenome</name>
    <dbReference type="NCBI Taxonomy" id="408172"/>
    <lineage>
        <taxon>unclassified sequences</taxon>
        <taxon>metagenomes</taxon>
        <taxon>ecological metagenomes</taxon>
    </lineage>
</organism>
<dbReference type="AlphaFoldDB" id="A0A382EMN1"/>
<evidence type="ECO:0000256" key="11">
    <source>
        <dbReference type="ARBA" id="ARBA00047594"/>
    </source>
</evidence>
<accession>A0A382EMN1</accession>
<evidence type="ECO:0000256" key="10">
    <source>
        <dbReference type="ARBA" id="ARBA00032707"/>
    </source>
</evidence>
<evidence type="ECO:0000256" key="7">
    <source>
        <dbReference type="ARBA" id="ARBA00022801"/>
    </source>
</evidence>
<dbReference type="EC" id="3.6.1.27" evidence="3"/>
<keyword evidence="6 12" id="KW-0812">Transmembrane</keyword>
<evidence type="ECO:0000256" key="6">
    <source>
        <dbReference type="ARBA" id="ARBA00022692"/>
    </source>
</evidence>
<comment type="catalytic activity">
    <reaction evidence="11">
        <text>di-trans,octa-cis-undecaprenyl diphosphate + H2O = di-trans,octa-cis-undecaprenyl phosphate + phosphate + H(+)</text>
        <dbReference type="Rhea" id="RHEA:28094"/>
        <dbReference type="ChEBI" id="CHEBI:15377"/>
        <dbReference type="ChEBI" id="CHEBI:15378"/>
        <dbReference type="ChEBI" id="CHEBI:43474"/>
        <dbReference type="ChEBI" id="CHEBI:58405"/>
        <dbReference type="ChEBI" id="CHEBI:60392"/>
        <dbReference type="EC" id="3.6.1.27"/>
    </reaction>
</comment>
<name>A0A382EMN1_9ZZZZ</name>
<evidence type="ECO:0000256" key="9">
    <source>
        <dbReference type="ARBA" id="ARBA00023136"/>
    </source>
</evidence>
<evidence type="ECO:0000256" key="12">
    <source>
        <dbReference type="SAM" id="Phobius"/>
    </source>
</evidence>
<comment type="subcellular location">
    <subcellularLocation>
        <location evidence="1">Cell membrane</location>
        <topology evidence="1">Multi-pass membrane protein</topology>
    </subcellularLocation>
</comment>
<proteinExistence type="inferred from homology"/>